<dbReference type="Proteomes" id="UP001432322">
    <property type="component" value="Unassembled WGS sequence"/>
</dbReference>
<keyword evidence="3" id="KW-1185">Reference proteome</keyword>
<dbReference type="AlphaFoldDB" id="A0AAV5WHC7"/>
<proteinExistence type="predicted"/>
<evidence type="ECO:0000313" key="3">
    <source>
        <dbReference type="Proteomes" id="UP001432322"/>
    </source>
</evidence>
<gene>
    <name evidence="2" type="ORF">PFISCL1PPCAC_21734</name>
</gene>
<feature type="non-terminal residue" evidence="2">
    <location>
        <position position="134"/>
    </location>
</feature>
<protein>
    <submittedName>
        <fullName evidence="2">Uncharacterized protein</fullName>
    </submittedName>
</protein>
<accession>A0AAV5WHC7</accession>
<name>A0AAV5WHC7_9BILA</name>
<feature type="non-terminal residue" evidence="2">
    <location>
        <position position="1"/>
    </location>
</feature>
<sequence>DFLILSDLTLFFRSFLPSSLSMRSRFLFLLLPLLVFPAAPLYFNNTDWDHATCWPVDMTHIVTQPAVDLIKYGYEYFGTIVETSDSRPCLKWRDVTTTKDDEFATSGTPSLKIDEEYYKDHAQCRWLPMILNEK</sequence>
<keyword evidence="1" id="KW-0812">Transmembrane</keyword>
<keyword evidence="1" id="KW-0472">Membrane</keyword>
<keyword evidence="1" id="KW-1133">Transmembrane helix</keyword>
<dbReference type="EMBL" id="BTSY01000005">
    <property type="protein sequence ID" value="GMT30437.1"/>
    <property type="molecule type" value="Genomic_DNA"/>
</dbReference>
<evidence type="ECO:0000256" key="1">
    <source>
        <dbReference type="SAM" id="Phobius"/>
    </source>
</evidence>
<reference evidence="2" key="1">
    <citation type="submission" date="2023-10" db="EMBL/GenBank/DDBJ databases">
        <title>Genome assembly of Pristionchus species.</title>
        <authorList>
            <person name="Yoshida K."/>
            <person name="Sommer R.J."/>
        </authorList>
    </citation>
    <scope>NUCLEOTIDE SEQUENCE</scope>
    <source>
        <strain evidence="2">RS5133</strain>
    </source>
</reference>
<evidence type="ECO:0000313" key="2">
    <source>
        <dbReference type="EMBL" id="GMT30437.1"/>
    </source>
</evidence>
<feature type="transmembrane region" description="Helical" evidence="1">
    <location>
        <begin position="26"/>
        <end position="43"/>
    </location>
</feature>
<comment type="caution">
    <text evidence="2">The sequence shown here is derived from an EMBL/GenBank/DDBJ whole genome shotgun (WGS) entry which is preliminary data.</text>
</comment>
<organism evidence="2 3">
    <name type="scientific">Pristionchus fissidentatus</name>
    <dbReference type="NCBI Taxonomy" id="1538716"/>
    <lineage>
        <taxon>Eukaryota</taxon>
        <taxon>Metazoa</taxon>
        <taxon>Ecdysozoa</taxon>
        <taxon>Nematoda</taxon>
        <taxon>Chromadorea</taxon>
        <taxon>Rhabditida</taxon>
        <taxon>Rhabditina</taxon>
        <taxon>Diplogasteromorpha</taxon>
        <taxon>Diplogasteroidea</taxon>
        <taxon>Neodiplogasteridae</taxon>
        <taxon>Pristionchus</taxon>
    </lineage>
</organism>